<reference evidence="1 2" key="1">
    <citation type="submission" date="2015-09" db="EMBL/GenBank/DDBJ databases">
        <authorList>
            <consortium name="Pathogen Informatics"/>
        </authorList>
    </citation>
    <scope>NUCLEOTIDE SEQUENCE [LARGE SCALE GENOMIC DNA]</scope>
    <source>
        <strain evidence="1 2">2789STDY5834948</strain>
    </source>
</reference>
<protein>
    <submittedName>
        <fullName evidence="1">Uncharacterized protein</fullName>
    </submittedName>
</protein>
<sequence>MSEYTTVYLRHKNMPLLKKKEHPSHEECQSQSKEDLMKVIREVDEYNK</sequence>
<proteinExistence type="predicted"/>
<evidence type="ECO:0000313" key="2">
    <source>
        <dbReference type="Proteomes" id="UP000095332"/>
    </source>
</evidence>
<dbReference type="AlphaFoldDB" id="A0A174RGV2"/>
<gene>
    <name evidence="1" type="ORF">ERS852560_00816</name>
</gene>
<dbReference type="RefSeq" id="WP_227224216.1">
    <property type="nucleotide sequence ID" value="NZ_CZBM01000002.1"/>
</dbReference>
<evidence type="ECO:0000313" key="1">
    <source>
        <dbReference type="EMBL" id="CUP84732.1"/>
    </source>
</evidence>
<dbReference type="EMBL" id="CZBM01000002">
    <property type="protein sequence ID" value="CUP84732.1"/>
    <property type="molecule type" value="Genomic_DNA"/>
</dbReference>
<organism evidence="1 2">
    <name type="scientific">Parabacteroides distasonis</name>
    <dbReference type="NCBI Taxonomy" id="823"/>
    <lineage>
        <taxon>Bacteria</taxon>
        <taxon>Pseudomonadati</taxon>
        <taxon>Bacteroidota</taxon>
        <taxon>Bacteroidia</taxon>
        <taxon>Bacteroidales</taxon>
        <taxon>Tannerellaceae</taxon>
        <taxon>Parabacteroides</taxon>
    </lineage>
</organism>
<accession>A0A174RGV2</accession>
<name>A0A174RGV2_PARDI</name>
<dbReference type="Proteomes" id="UP000095332">
    <property type="component" value="Unassembled WGS sequence"/>
</dbReference>